<dbReference type="InterPro" id="IPR004147">
    <property type="entry name" value="ABC1_dom"/>
</dbReference>
<keyword evidence="3" id="KW-1185">Reference proteome</keyword>
<dbReference type="GO" id="GO:0005739">
    <property type="term" value="C:mitochondrion"/>
    <property type="evidence" value="ECO:0007669"/>
    <property type="project" value="TreeGrafter"/>
</dbReference>
<feature type="non-terminal residue" evidence="2">
    <location>
        <position position="1"/>
    </location>
</feature>
<name>A0AAW2Z1F7_9EUKA</name>
<protein>
    <recommendedName>
        <fullName evidence="1">ABC1 atypical kinase-like domain-containing protein</fullName>
    </recommendedName>
</protein>
<organism evidence="2 3">
    <name type="scientific">Acrasis kona</name>
    <dbReference type="NCBI Taxonomy" id="1008807"/>
    <lineage>
        <taxon>Eukaryota</taxon>
        <taxon>Discoba</taxon>
        <taxon>Heterolobosea</taxon>
        <taxon>Tetramitia</taxon>
        <taxon>Eutetramitia</taxon>
        <taxon>Acrasidae</taxon>
        <taxon>Acrasis</taxon>
    </lineage>
</organism>
<accession>A0AAW2Z1F7</accession>
<feature type="domain" description="ABC1 atypical kinase-like" evidence="1">
    <location>
        <begin position="2"/>
        <end position="193"/>
    </location>
</feature>
<proteinExistence type="predicted"/>
<dbReference type="InterPro" id="IPR052402">
    <property type="entry name" value="ADCK_kinase"/>
</dbReference>
<dbReference type="Pfam" id="PF03109">
    <property type="entry name" value="ABC1"/>
    <property type="match status" value="1"/>
</dbReference>
<comment type="caution">
    <text evidence="2">The sequence shown here is derived from an EMBL/GenBank/DDBJ whole genome shotgun (WGS) entry which is preliminary data.</text>
</comment>
<dbReference type="EMBL" id="JAOPGA020000972">
    <property type="protein sequence ID" value="KAL0483632.1"/>
    <property type="molecule type" value="Genomic_DNA"/>
</dbReference>
<dbReference type="PANTHER" id="PTHR45890:SF1">
    <property type="entry name" value="AARF DOMAIN CONTAINING KINASE 2"/>
    <property type="match status" value="1"/>
</dbReference>
<gene>
    <name evidence="2" type="ORF">AKO1_011499</name>
</gene>
<evidence type="ECO:0000313" key="3">
    <source>
        <dbReference type="Proteomes" id="UP001431209"/>
    </source>
</evidence>
<reference evidence="2 3" key="1">
    <citation type="submission" date="2024-03" db="EMBL/GenBank/DDBJ databases">
        <title>The Acrasis kona genome and developmental transcriptomes reveal deep origins of eukaryotic multicellular pathways.</title>
        <authorList>
            <person name="Sheikh S."/>
            <person name="Fu C.-J."/>
            <person name="Brown M.W."/>
            <person name="Baldauf S.L."/>
        </authorList>
    </citation>
    <scope>NUCLEOTIDE SEQUENCE [LARGE SCALE GENOMIC DNA]</scope>
    <source>
        <strain evidence="2 3">ATCC MYA-3509</strain>
    </source>
</reference>
<dbReference type="SUPFAM" id="SSF56112">
    <property type="entry name" value="Protein kinase-like (PK-like)"/>
    <property type="match status" value="1"/>
</dbReference>
<evidence type="ECO:0000259" key="1">
    <source>
        <dbReference type="Pfam" id="PF03109"/>
    </source>
</evidence>
<evidence type="ECO:0000313" key="2">
    <source>
        <dbReference type="EMBL" id="KAL0483632.1"/>
    </source>
</evidence>
<dbReference type="PANTHER" id="PTHR45890">
    <property type="entry name" value="AARF DOMAIN CONTAINING KINASE 2 (PREDICTED)"/>
    <property type="match status" value="1"/>
</dbReference>
<dbReference type="Proteomes" id="UP001431209">
    <property type="component" value="Unassembled WGS sequence"/>
</dbReference>
<dbReference type="AlphaFoldDB" id="A0AAW2Z1F7"/>
<dbReference type="InterPro" id="IPR011009">
    <property type="entry name" value="Kinase-like_dom_sf"/>
</dbReference>
<sequence length="332" mass="37264">CAVKVRHPGVVTKIARDLAILQFFTKIISYHPALQWASLQENISVFSRSMKAQTDLRVEGTNLQLFKTNFKSFSDTIIFPTPDMSRTTTQVLVETYMRGTPIQSYLDDPSNAKYSSHIKKCIARFGINMYLKMMLVDNFVHADMHPGNLLVNTISADTSPQLVVLDAGLVTKLSSVDRVNFIDLFSAVAAGDGALAATLMVERSRNAEQVMRNPDAVEGFKSEMSVLIGKVLVTPVSELEVGVILEQVLTLGRKYKVPVESNFTTLVLGTMIIEGIGKQLDPGLNFVDSSKPFLVKESAVRDAYIRGMLGQEHQLYKWYERWWKNSKWNKNY</sequence>